<evidence type="ECO:0000313" key="9">
    <source>
        <dbReference type="EMBL" id="DAD86394.1"/>
    </source>
</evidence>
<dbReference type="CDD" id="cd01335">
    <property type="entry name" value="Radical_SAM"/>
    <property type="match status" value="1"/>
</dbReference>
<dbReference type="InterPro" id="IPR024924">
    <property type="entry name" value="7-CO-7-deazaguanine_synth-like"/>
</dbReference>
<feature type="domain" description="Radical SAM core" evidence="8">
    <location>
        <begin position="17"/>
        <end position="213"/>
    </location>
</feature>
<evidence type="ECO:0000256" key="6">
    <source>
        <dbReference type="ARBA" id="ARBA00023014"/>
    </source>
</evidence>
<reference evidence="9" key="1">
    <citation type="journal article" date="2021" name="Proc. Natl. Acad. Sci. U.S.A.">
        <title>A Catalog of Tens of Thousands of Viruses from Human Metagenomes Reveals Hidden Associations with Chronic Diseases.</title>
        <authorList>
            <person name="Tisza M.J."/>
            <person name="Buck C.B."/>
        </authorList>
    </citation>
    <scope>NUCLEOTIDE SEQUENCE</scope>
    <source>
        <strain evidence="9">CtsBB38</strain>
    </source>
</reference>
<dbReference type="PANTHER" id="PTHR42836:SF1">
    <property type="entry name" value="7-CARBOXY-7-DEAZAGUANINE SYNTHASE"/>
    <property type="match status" value="1"/>
</dbReference>
<dbReference type="SFLD" id="SFLDS00029">
    <property type="entry name" value="Radical_SAM"/>
    <property type="match status" value="1"/>
</dbReference>
<dbReference type="EMBL" id="BK014999">
    <property type="protein sequence ID" value="DAD86394.1"/>
    <property type="molecule type" value="Genomic_DNA"/>
</dbReference>
<dbReference type="PIRSF" id="PIRSF000370">
    <property type="entry name" value="QueE"/>
    <property type="match status" value="1"/>
</dbReference>
<dbReference type="GO" id="GO:0046872">
    <property type="term" value="F:metal ion binding"/>
    <property type="evidence" value="ECO:0007669"/>
    <property type="project" value="UniProtKB-KW"/>
</dbReference>
<evidence type="ECO:0000256" key="7">
    <source>
        <dbReference type="ARBA" id="ARBA00023239"/>
    </source>
</evidence>
<protein>
    <submittedName>
        <fullName evidence="9">Putative 7-cyano-7-deazaguanosine (PreQ0) biosynthesis protein QueE, clostridial</fullName>
    </submittedName>
</protein>
<keyword evidence="7" id="KW-0456">Lyase</keyword>
<keyword evidence="5" id="KW-0408">Iron</keyword>
<dbReference type="InterPro" id="IPR007197">
    <property type="entry name" value="rSAM"/>
</dbReference>
<dbReference type="HAMAP" id="MF_00917">
    <property type="entry name" value="QueE"/>
    <property type="match status" value="1"/>
</dbReference>
<dbReference type="PANTHER" id="PTHR42836">
    <property type="entry name" value="7-CARBOXY-7-DEAZAGUANINE SYNTHASE"/>
    <property type="match status" value="1"/>
</dbReference>
<dbReference type="GO" id="GO:0051539">
    <property type="term" value="F:4 iron, 4 sulfur cluster binding"/>
    <property type="evidence" value="ECO:0007669"/>
    <property type="project" value="UniProtKB-KW"/>
</dbReference>
<evidence type="ECO:0000256" key="4">
    <source>
        <dbReference type="ARBA" id="ARBA00022842"/>
    </source>
</evidence>
<evidence type="ECO:0000256" key="5">
    <source>
        <dbReference type="ARBA" id="ARBA00023004"/>
    </source>
</evidence>
<accession>A0A8S5MWC6</accession>
<evidence type="ECO:0000259" key="8">
    <source>
        <dbReference type="PROSITE" id="PS51918"/>
    </source>
</evidence>
<evidence type="ECO:0000256" key="3">
    <source>
        <dbReference type="ARBA" id="ARBA00022723"/>
    </source>
</evidence>
<dbReference type="Pfam" id="PF04055">
    <property type="entry name" value="Radical_SAM"/>
    <property type="match status" value="1"/>
</dbReference>
<dbReference type="Gene3D" id="3.20.20.70">
    <property type="entry name" value="Aldolase class I"/>
    <property type="match status" value="1"/>
</dbReference>
<dbReference type="GO" id="GO:0016829">
    <property type="term" value="F:lyase activity"/>
    <property type="evidence" value="ECO:0007669"/>
    <property type="project" value="UniProtKB-KW"/>
</dbReference>
<dbReference type="InterPro" id="IPR023868">
    <property type="entry name" value="7-CO-7-deazaGua_synth_put_Clo"/>
</dbReference>
<evidence type="ECO:0000256" key="1">
    <source>
        <dbReference type="ARBA" id="ARBA00022485"/>
    </source>
</evidence>
<dbReference type="SUPFAM" id="SSF102114">
    <property type="entry name" value="Radical SAM enzymes"/>
    <property type="match status" value="1"/>
</dbReference>
<proteinExistence type="inferred from homology"/>
<dbReference type="InterPro" id="IPR058240">
    <property type="entry name" value="rSAM_sf"/>
</dbReference>
<sequence length="218" mass="25023">MFKVNEIFCSIDGEGIRTGLSAVFIRLYGCNLNCSYCDTRYSCENNEYTEMPLMDILEKVLSYGVPRVTLTGGEPLIQEGVKDLINSLVLNGIEVNIETNGAVDLDKFWEFRYTDRVIITMDYKCACSGMEDKMKLWNLKLLQPKDAIKFVVSNYNELEKMEYILKESECKARPYVSPVFGAIEPKELVKYVLENNLNDVTVQVQLHKIIWNPNMRGV</sequence>
<dbReference type="InterPro" id="IPR013785">
    <property type="entry name" value="Aldolase_TIM"/>
</dbReference>
<keyword evidence="3" id="KW-0479">Metal-binding</keyword>
<keyword evidence="4" id="KW-0460">Magnesium</keyword>
<keyword evidence="2" id="KW-0949">S-adenosyl-L-methionine</keyword>
<keyword evidence="6" id="KW-0411">Iron-sulfur</keyword>
<name>A0A8S5MWC6_9CAUD</name>
<evidence type="ECO:0000256" key="2">
    <source>
        <dbReference type="ARBA" id="ARBA00022691"/>
    </source>
</evidence>
<dbReference type="PROSITE" id="PS51918">
    <property type="entry name" value="RADICAL_SAM"/>
    <property type="match status" value="1"/>
</dbReference>
<dbReference type="NCBIfam" id="TIGR03963">
    <property type="entry name" value="rSAM_QueE_Clost"/>
    <property type="match status" value="1"/>
</dbReference>
<keyword evidence="1" id="KW-0004">4Fe-4S</keyword>
<organism evidence="9">
    <name type="scientific">Siphoviridae sp. ctsBB38</name>
    <dbReference type="NCBI Taxonomy" id="2826482"/>
    <lineage>
        <taxon>Viruses</taxon>
        <taxon>Duplodnaviria</taxon>
        <taxon>Heunggongvirae</taxon>
        <taxon>Uroviricota</taxon>
        <taxon>Caudoviricetes</taxon>
    </lineage>
</organism>